<proteinExistence type="inferred from homology"/>
<sequence>MTAKKQESVSKSVVSLADVSFEFESSVWRTSVNSSGRQKSRLRLLRPKLQFRVLTKHSTEERTHHSLSNTVTLTGNHRSRLQGTELVFICAQQEGNARKTQCLCSIRKVIFRGSVPTSVWKESGKPFWKTTLNIPNRNLNFYLPVVTWWSRVDRTGRKSSPSASNVFSDRAVKQAAPDIDNWEEVTPDHALPYVDFISMDENVAVCGGVTNADIIAEVLNNNIQAEDGASDDEEDNSSLVQESPIPSQLPVWLRGSLVRLGPGKFDLGDFVMNHWFDGYAVLYKFDIADGKVKFSKRFLYSDAYKKAVSVGRPVFTEFGTRSYPDPCKNIFSRMVSSLVPELTDNDAINLFTIEDSLYVATETNYLRRVDVKTLDTCEKVDLNKLVGINLSSSHTCRDAKGVYYTLGTSILSGGKYHIITIPFSPSGKAKDVIPKTSILTNIPSSWYSNVSYYHSFGMSENYIVFIEQPLVINGMKLLTANVKGKSLRECMDWHSNEQNKFIVIEKSTGNIIPVKYKSVKSFFLFHHINTYEENNQLIVDVIAYDGPGIIDALYLKKLRSSEMDLSDPARGRRFVLPLPQQSRDIATGCNLVTLDSKATAEKDGDTVYLKPEDLSEPGYELPTINQQNFGKKYRYYYCSGMYDPGPFRNSVSDYL</sequence>
<protein>
    <submittedName>
        <fullName evidence="6">Uncharacterized protein</fullName>
    </submittedName>
</protein>
<dbReference type="Pfam" id="PF03055">
    <property type="entry name" value="RPE65"/>
    <property type="match status" value="1"/>
</dbReference>
<accession>A0A7R9D5Z3</accession>
<dbReference type="EMBL" id="OC320247">
    <property type="protein sequence ID" value="CAD7407622.1"/>
    <property type="molecule type" value="Genomic_DNA"/>
</dbReference>
<evidence type="ECO:0000256" key="3">
    <source>
        <dbReference type="ARBA" id="ARBA00023002"/>
    </source>
</evidence>
<dbReference type="GO" id="GO:0042574">
    <property type="term" value="P:retinal metabolic process"/>
    <property type="evidence" value="ECO:0007669"/>
    <property type="project" value="TreeGrafter"/>
</dbReference>
<dbReference type="PANTHER" id="PTHR10543:SF24">
    <property type="entry name" value="CAROTENOID ISOMEROOXYGENASE"/>
    <property type="match status" value="1"/>
</dbReference>
<evidence type="ECO:0000313" key="6">
    <source>
        <dbReference type="EMBL" id="CAD7407622.1"/>
    </source>
</evidence>
<dbReference type="GO" id="GO:0010436">
    <property type="term" value="F:carotenoid dioxygenase activity"/>
    <property type="evidence" value="ECO:0007669"/>
    <property type="project" value="TreeGrafter"/>
</dbReference>
<keyword evidence="3" id="KW-0560">Oxidoreductase</keyword>
<keyword evidence="2 5" id="KW-0479">Metal-binding</keyword>
<dbReference type="InterPro" id="IPR004294">
    <property type="entry name" value="Carotenoid_Oase"/>
</dbReference>
<comment type="cofactor">
    <cofactor evidence="5">
        <name>Fe(2+)</name>
        <dbReference type="ChEBI" id="CHEBI:29033"/>
    </cofactor>
    <text evidence="5">Binds 1 Fe(2+) ion per subunit.</text>
</comment>
<dbReference type="AlphaFoldDB" id="A0A7R9D5Z3"/>
<feature type="binding site" evidence="5">
    <location>
        <position position="394"/>
    </location>
    <ligand>
        <name>Fe cation</name>
        <dbReference type="ChEBI" id="CHEBI:24875"/>
        <note>catalytic</note>
    </ligand>
</feature>
<dbReference type="GO" id="GO:0016121">
    <property type="term" value="P:carotene catabolic process"/>
    <property type="evidence" value="ECO:0007669"/>
    <property type="project" value="TreeGrafter"/>
</dbReference>
<gene>
    <name evidence="6" type="ORF">TCEB3V08_LOCUS9112</name>
</gene>
<dbReference type="PANTHER" id="PTHR10543">
    <property type="entry name" value="BETA-CAROTENE DIOXYGENASE"/>
    <property type="match status" value="1"/>
</dbReference>
<organism evidence="6">
    <name type="scientific">Timema cristinae</name>
    <name type="common">Walking stick</name>
    <dbReference type="NCBI Taxonomy" id="61476"/>
    <lineage>
        <taxon>Eukaryota</taxon>
        <taxon>Metazoa</taxon>
        <taxon>Ecdysozoa</taxon>
        <taxon>Arthropoda</taxon>
        <taxon>Hexapoda</taxon>
        <taxon>Insecta</taxon>
        <taxon>Pterygota</taxon>
        <taxon>Neoptera</taxon>
        <taxon>Polyneoptera</taxon>
        <taxon>Phasmatodea</taxon>
        <taxon>Timematodea</taxon>
        <taxon>Timematoidea</taxon>
        <taxon>Timematidae</taxon>
        <taxon>Timema</taxon>
    </lineage>
</organism>
<dbReference type="GO" id="GO:0003834">
    <property type="term" value="F:beta-carotene 15,15'-dioxygenase activity"/>
    <property type="evidence" value="ECO:0007669"/>
    <property type="project" value="TreeGrafter"/>
</dbReference>
<evidence type="ECO:0000256" key="2">
    <source>
        <dbReference type="ARBA" id="ARBA00022723"/>
    </source>
</evidence>
<dbReference type="GO" id="GO:0046872">
    <property type="term" value="F:metal ion binding"/>
    <property type="evidence" value="ECO:0007669"/>
    <property type="project" value="UniProtKB-KW"/>
</dbReference>
<feature type="binding site" evidence="5">
    <location>
        <position position="526"/>
    </location>
    <ligand>
        <name>Fe cation</name>
        <dbReference type="ChEBI" id="CHEBI:24875"/>
        <note>catalytic</note>
    </ligand>
</feature>
<keyword evidence="4 5" id="KW-0408">Iron</keyword>
<reference evidence="6" key="1">
    <citation type="submission" date="2020-11" db="EMBL/GenBank/DDBJ databases">
        <authorList>
            <person name="Tran Van P."/>
        </authorList>
    </citation>
    <scope>NUCLEOTIDE SEQUENCE</scope>
</reference>
<evidence type="ECO:0000256" key="1">
    <source>
        <dbReference type="ARBA" id="ARBA00006787"/>
    </source>
</evidence>
<feature type="binding site" evidence="5">
    <location>
        <position position="454"/>
    </location>
    <ligand>
        <name>Fe cation</name>
        <dbReference type="ChEBI" id="CHEBI:24875"/>
        <note>catalytic</note>
    </ligand>
</feature>
<evidence type="ECO:0000256" key="5">
    <source>
        <dbReference type="PIRSR" id="PIRSR604294-1"/>
    </source>
</evidence>
<evidence type="ECO:0000256" key="4">
    <source>
        <dbReference type="ARBA" id="ARBA00023004"/>
    </source>
</evidence>
<name>A0A7R9D5Z3_TIMCR</name>
<comment type="similarity">
    <text evidence="1">Belongs to the carotenoid oxygenase family.</text>
</comment>